<accession>A0A317ZDF8</accession>
<sequence length="69" mass="8108">LIQHCKNWCREHGITRIALTVVTENKTAIHLYKRAGFKVEGEMRHTLKIQGLYYNELMMAYLLNDETTV</sequence>
<protein>
    <submittedName>
        <fullName evidence="2">GNAT family N-acetyltransferase</fullName>
    </submittedName>
</protein>
<feature type="domain" description="N-acetyltransferase" evidence="1">
    <location>
        <begin position="1"/>
        <end position="64"/>
    </location>
</feature>
<reference evidence="2 3" key="1">
    <citation type="journal article" date="2018" name="Vet. Microbiol.">
        <title>Clonal diversity and geographic distribution of methicillin-resistant Staphylococcus pseudintermedius from Australian animals: Discovery of novel sequence types.</title>
        <authorList>
            <person name="Worthing K.A."/>
            <person name="Abraham S."/>
            <person name="Coombs G.W."/>
            <person name="Pang S."/>
            <person name="Saputra S."/>
            <person name="Jordan D."/>
            <person name="Trott D.J."/>
            <person name="Norris J.M."/>
        </authorList>
    </citation>
    <scope>NUCLEOTIDE SEQUENCE [LARGE SCALE GENOMIC DNA]</scope>
    <source>
        <strain evidence="2 3">ST71 3</strain>
    </source>
</reference>
<gene>
    <name evidence="2" type="ORF">DD924_01655</name>
</gene>
<dbReference type="InterPro" id="IPR000182">
    <property type="entry name" value="GNAT_dom"/>
</dbReference>
<keyword evidence="2" id="KW-0808">Transferase</keyword>
<evidence type="ECO:0000313" key="2">
    <source>
        <dbReference type="EMBL" id="PWZ99623.1"/>
    </source>
</evidence>
<dbReference type="PANTHER" id="PTHR43415">
    <property type="entry name" value="SPERMIDINE N(1)-ACETYLTRANSFERASE"/>
    <property type="match status" value="1"/>
</dbReference>
<dbReference type="AlphaFoldDB" id="A0A317ZDF8"/>
<dbReference type="GO" id="GO:0016747">
    <property type="term" value="F:acyltransferase activity, transferring groups other than amino-acyl groups"/>
    <property type="evidence" value="ECO:0007669"/>
    <property type="project" value="InterPro"/>
</dbReference>
<dbReference type="SUPFAM" id="SSF55729">
    <property type="entry name" value="Acyl-CoA N-acyltransferases (Nat)"/>
    <property type="match status" value="1"/>
</dbReference>
<name>A0A317ZDF8_STAPS</name>
<dbReference type="EMBL" id="QEIV01000110">
    <property type="protein sequence ID" value="PWZ99623.1"/>
    <property type="molecule type" value="Genomic_DNA"/>
</dbReference>
<proteinExistence type="predicted"/>
<feature type="non-terminal residue" evidence="2">
    <location>
        <position position="1"/>
    </location>
</feature>
<evidence type="ECO:0000259" key="1">
    <source>
        <dbReference type="PROSITE" id="PS51186"/>
    </source>
</evidence>
<dbReference type="InterPro" id="IPR016181">
    <property type="entry name" value="Acyl_CoA_acyltransferase"/>
</dbReference>
<dbReference type="PANTHER" id="PTHR43415:SF3">
    <property type="entry name" value="GNAT-FAMILY ACETYLTRANSFERASE"/>
    <property type="match status" value="1"/>
</dbReference>
<comment type="caution">
    <text evidence="2">The sequence shown here is derived from an EMBL/GenBank/DDBJ whole genome shotgun (WGS) entry which is preliminary data.</text>
</comment>
<organism evidence="2 3">
    <name type="scientific">Staphylococcus pseudintermedius</name>
    <dbReference type="NCBI Taxonomy" id="283734"/>
    <lineage>
        <taxon>Bacteria</taxon>
        <taxon>Bacillati</taxon>
        <taxon>Bacillota</taxon>
        <taxon>Bacilli</taxon>
        <taxon>Bacillales</taxon>
        <taxon>Staphylococcaceae</taxon>
        <taxon>Staphylococcus</taxon>
        <taxon>Staphylococcus intermedius group</taxon>
    </lineage>
</organism>
<dbReference type="Proteomes" id="UP000246351">
    <property type="component" value="Unassembled WGS sequence"/>
</dbReference>
<evidence type="ECO:0000313" key="3">
    <source>
        <dbReference type="Proteomes" id="UP000246351"/>
    </source>
</evidence>
<dbReference type="Gene3D" id="3.40.630.30">
    <property type="match status" value="1"/>
</dbReference>
<dbReference type="Pfam" id="PF00583">
    <property type="entry name" value="Acetyltransf_1"/>
    <property type="match status" value="1"/>
</dbReference>
<dbReference type="PROSITE" id="PS51186">
    <property type="entry name" value="GNAT"/>
    <property type="match status" value="1"/>
</dbReference>